<reference evidence="3" key="1">
    <citation type="journal article" date="2023" name="Genome Biol. Evol.">
        <title>First Whole Genome Sequence and Flow Cytometry Genome Size Data for the Lichen-Forming Fungus Ramalina farinacea (Ascomycota).</title>
        <authorList>
            <person name="Llewellyn T."/>
            <person name="Mian S."/>
            <person name="Hill R."/>
            <person name="Leitch I.J."/>
            <person name="Gaya E."/>
        </authorList>
    </citation>
    <scope>NUCLEOTIDE SEQUENCE</scope>
    <source>
        <strain evidence="3">LIQ254RAFAR</strain>
    </source>
</reference>
<dbReference type="Proteomes" id="UP001161017">
    <property type="component" value="Unassembled WGS sequence"/>
</dbReference>
<evidence type="ECO:0000256" key="2">
    <source>
        <dbReference type="SAM" id="SignalP"/>
    </source>
</evidence>
<keyword evidence="2" id="KW-0732">Signal</keyword>
<feature type="region of interest" description="Disordered" evidence="1">
    <location>
        <begin position="165"/>
        <end position="197"/>
    </location>
</feature>
<evidence type="ECO:0000313" key="4">
    <source>
        <dbReference type="Proteomes" id="UP001161017"/>
    </source>
</evidence>
<dbReference type="AlphaFoldDB" id="A0AA43QY69"/>
<keyword evidence="4" id="KW-1185">Reference proteome</keyword>
<proteinExistence type="predicted"/>
<accession>A0AA43QY69</accession>
<feature type="signal peptide" evidence="2">
    <location>
        <begin position="1"/>
        <end position="17"/>
    </location>
</feature>
<gene>
    <name evidence="3" type="ORF">OHK93_004874</name>
</gene>
<comment type="caution">
    <text evidence="3">The sequence shown here is derived from an EMBL/GenBank/DDBJ whole genome shotgun (WGS) entry which is preliminary data.</text>
</comment>
<evidence type="ECO:0000256" key="1">
    <source>
        <dbReference type="SAM" id="MobiDB-lite"/>
    </source>
</evidence>
<name>A0AA43QY69_9LECA</name>
<dbReference type="EMBL" id="JAPUFD010000023">
    <property type="protein sequence ID" value="MDI1493088.1"/>
    <property type="molecule type" value="Genomic_DNA"/>
</dbReference>
<feature type="compositionally biased region" description="Basic and acidic residues" evidence="1">
    <location>
        <begin position="188"/>
        <end position="197"/>
    </location>
</feature>
<sequence>MNPMILLLFLANPIANALPSNPVPNGLDAMPGVLSSNLSAGLDPRGCFIPDAGKPQTPVIFADCATGIVKNQMSTYPDMDKFLIWSRFKTSTTDIKVPYVRYYETCALVLDVKKEDDFERDSFGDILHSAIILARTCVITPPHRGGQVDLGSRGRLQLTILRRPGSSAEEGGQLPGNRSGSLMTAGESRNESLVDVA</sequence>
<protein>
    <submittedName>
        <fullName evidence="3">Uncharacterized protein</fullName>
    </submittedName>
</protein>
<organism evidence="3 4">
    <name type="scientific">Ramalina farinacea</name>
    <dbReference type="NCBI Taxonomy" id="258253"/>
    <lineage>
        <taxon>Eukaryota</taxon>
        <taxon>Fungi</taxon>
        <taxon>Dikarya</taxon>
        <taxon>Ascomycota</taxon>
        <taxon>Pezizomycotina</taxon>
        <taxon>Lecanoromycetes</taxon>
        <taxon>OSLEUM clade</taxon>
        <taxon>Lecanoromycetidae</taxon>
        <taxon>Lecanorales</taxon>
        <taxon>Lecanorineae</taxon>
        <taxon>Ramalinaceae</taxon>
        <taxon>Ramalina</taxon>
    </lineage>
</organism>
<evidence type="ECO:0000313" key="3">
    <source>
        <dbReference type="EMBL" id="MDI1493088.1"/>
    </source>
</evidence>
<feature type="chain" id="PRO_5041336878" evidence="2">
    <location>
        <begin position="18"/>
        <end position="197"/>
    </location>
</feature>